<dbReference type="InterPro" id="IPR002220">
    <property type="entry name" value="DapA-like"/>
</dbReference>
<feature type="binding site" evidence="4">
    <location>
        <position position="214"/>
    </location>
    <ligand>
        <name>pyruvate</name>
        <dbReference type="ChEBI" id="CHEBI:15361"/>
    </ligand>
</feature>
<gene>
    <name evidence="5" type="ORF">SAMN06265221_11218</name>
</gene>
<evidence type="ECO:0000256" key="1">
    <source>
        <dbReference type="ARBA" id="ARBA00007592"/>
    </source>
</evidence>
<evidence type="ECO:0000256" key="3">
    <source>
        <dbReference type="PIRNR" id="PIRNR001365"/>
    </source>
</evidence>
<sequence>MTFGIDTKGVYPIAATPFHPDGVLDTASIDRMIDFYHEAGSTGITILGIMGEAPKLEPEESLAIVKQVVARSKIPVVVGVSAPGFAAMRRLARDAMDLGAGGVMIAPAPHLRTDDQITNYFNQAVEAVGTDVPWALQDYPLTLTVQMSVPVISRIMADHASCIMLKAEDWPGLEKLSALRKAQAEGRLRPFSILTANAGLFLDFEPERGSDGAMTGYAFPDMLVELDALHRKGERDAAHDLFDLHLPLIRYEQQPVVGLAVRKHVLMRRGIISSDTQRKPWPALSATAREEVDYLLSRIARKDPRAAI</sequence>
<dbReference type="PANTHER" id="PTHR12128:SF66">
    <property type="entry name" value="4-HYDROXY-2-OXOGLUTARATE ALDOLASE, MITOCHONDRIAL"/>
    <property type="match status" value="1"/>
</dbReference>
<keyword evidence="2 3" id="KW-0456">Lyase</keyword>
<protein>
    <submittedName>
        <fullName evidence="5">4-hydroxy-tetrahydrodipicolinate synthase</fullName>
    </submittedName>
</protein>
<evidence type="ECO:0000313" key="5">
    <source>
        <dbReference type="EMBL" id="SMO80394.1"/>
    </source>
</evidence>
<evidence type="ECO:0000256" key="4">
    <source>
        <dbReference type="PIRSR" id="PIRSR001365-2"/>
    </source>
</evidence>
<dbReference type="CDD" id="cd00408">
    <property type="entry name" value="DHDPS-like"/>
    <property type="match status" value="1"/>
</dbReference>
<dbReference type="SUPFAM" id="SSF51569">
    <property type="entry name" value="Aldolase"/>
    <property type="match status" value="1"/>
</dbReference>
<keyword evidence="6" id="KW-1185">Reference proteome</keyword>
<dbReference type="GO" id="GO:0008840">
    <property type="term" value="F:4-hydroxy-tetrahydrodipicolinate synthase activity"/>
    <property type="evidence" value="ECO:0007669"/>
    <property type="project" value="TreeGrafter"/>
</dbReference>
<dbReference type="Proteomes" id="UP000319014">
    <property type="component" value="Unassembled WGS sequence"/>
</dbReference>
<dbReference type="GO" id="GO:0005829">
    <property type="term" value="C:cytosol"/>
    <property type="evidence" value="ECO:0007669"/>
    <property type="project" value="TreeGrafter"/>
</dbReference>
<dbReference type="AlphaFoldDB" id="A0A521E911"/>
<dbReference type="PIRSF" id="PIRSF001365">
    <property type="entry name" value="DHDPS"/>
    <property type="match status" value="1"/>
</dbReference>
<dbReference type="EMBL" id="FXTK01000012">
    <property type="protein sequence ID" value="SMO80394.1"/>
    <property type="molecule type" value="Genomic_DNA"/>
</dbReference>
<dbReference type="OrthoDB" id="9796205at2"/>
<evidence type="ECO:0000313" key="6">
    <source>
        <dbReference type="Proteomes" id="UP000319014"/>
    </source>
</evidence>
<dbReference type="PANTHER" id="PTHR12128">
    <property type="entry name" value="DIHYDRODIPICOLINATE SYNTHASE"/>
    <property type="match status" value="1"/>
</dbReference>
<evidence type="ECO:0000256" key="2">
    <source>
        <dbReference type="ARBA" id="ARBA00023239"/>
    </source>
</evidence>
<dbReference type="InterPro" id="IPR013785">
    <property type="entry name" value="Aldolase_TIM"/>
</dbReference>
<reference evidence="5 6" key="1">
    <citation type="submission" date="2017-05" db="EMBL/GenBank/DDBJ databases">
        <authorList>
            <person name="Varghese N."/>
            <person name="Submissions S."/>
        </authorList>
    </citation>
    <scope>NUCLEOTIDE SEQUENCE [LARGE SCALE GENOMIC DNA]</scope>
    <source>
        <strain evidence="5 6">DSM 100094</strain>
    </source>
</reference>
<name>A0A521E911_9RHOB</name>
<comment type="similarity">
    <text evidence="1 3">Belongs to the DapA family.</text>
</comment>
<dbReference type="Pfam" id="PF00701">
    <property type="entry name" value="DHDPS"/>
    <property type="match status" value="1"/>
</dbReference>
<dbReference type="Gene3D" id="3.20.20.70">
    <property type="entry name" value="Aldolase class I"/>
    <property type="match status" value="1"/>
</dbReference>
<accession>A0A521E911</accession>
<organism evidence="5 6">
    <name type="scientific">Paracoccus laeviglucosivorans</name>
    <dbReference type="NCBI Taxonomy" id="1197861"/>
    <lineage>
        <taxon>Bacteria</taxon>
        <taxon>Pseudomonadati</taxon>
        <taxon>Pseudomonadota</taxon>
        <taxon>Alphaproteobacteria</taxon>
        <taxon>Rhodobacterales</taxon>
        <taxon>Paracoccaceae</taxon>
        <taxon>Paracoccus</taxon>
    </lineage>
</organism>
<proteinExistence type="inferred from homology"/>
<dbReference type="SMART" id="SM01130">
    <property type="entry name" value="DHDPS"/>
    <property type="match status" value="1"/>
</dbReference>